<proteinExistence type="predicted"/>
<dbReference type="EMBL" id="LAZR01010928">
    <property type="protein sequence ID" value="KKM64304.1"/>
    <property type="molecule type" value="Genomic_DNA"/>
</dbReference>
<reference evidence="2" key="1">
    <citation type="journal article" date="2015" name="Nature">
        <title>Complex archaea that bridge the gap between prokaryotes and eukaryotes.</title>
        <authorList>
            <person name="Spang A."/>
            <person name="Saw J.H."/>
            <person name="Jorgensen S.L."/>
            <person name="Zaremba-Niedzwiedzka K."/>
            <person name="Martijn J."/>
            <person name="Lind A.E."/>
            <person name="van Eijk R."/>
            <person name="Schleper C."/>
            <person name="Guy L."/>
            <person name="Ettema T.J."/>
        </authorList>
    </citation>
    <scope>NUCLEOTIDE SEQUENCE</scope>
</reference>
<evidence type="ECO:0000313" key="2">
    <source>
        <dbReference type="EMBL" id="KKM64304.1"/>
    </source>
</evidence>
<accession>A0A0F9J3P5</accession>
<name>A0A0F9J3P5_9ZZZZ</name>
<gene>
    <name evidence="2" type="ORF">LCGC14_1502740</name>
</gene>
<organism evidence="2">
    <name type="scientific">marine sediment metagenome</name>
    <dbReference type="NCBI Taxonomy" id="412755"/>
    <lineage>
        <taxon>unclassified sequences</taxon>
        <taxon>metagenomes</taxon>
        <taxon>ecological metagenomes</taxon>
    </lineage>
</organism>
<evidence type="ECO:0000256" key="1">
    <source>
        <dbReference type="SAM" id="Phobius"/>
    </source>
</evidence>
<comment type="caution">
    <text evidence="2">The sequence shown here is derived from an EMBL/GenBank/DDBJ whole genome shotgun (WGS) entry which is preliminary data.</text>
</comment>
<protein>
    <submittedName>
        <fullName evidence="2">Uncharacterized protein</fullName>
    </submittedName>
</protein>
<dbReference type="AlphaFoldDB" id="A0A0F9J3P5"/>
<keyword evidence="1" id="KW-1133">Transmembrane helix</keyword>
<feature type="transmembrane region" description="Helical" evidence="1">
    <location>
        <begin position="16"/>
        <end position="35"/>
    </location>
</feature>
<feature type="transmembrane region" description="Helical" evidence="1">
    <location>
        <begin position="55"/>
        <end position="76"/>
    </location>
</feature>
<sequence>MLLKMVNFDREPKNPFCLCLVCGSIITIGLFSSLAFNAYSLSYFSIVAFFLRELWVFYLIFTVGIIMIIIGIFLLIQKTKFELSRKRVICPSCKTTLESLENIGTYQCPECKKKFRAKVNHITSKTRALDSSQQFIFYQRKKEK</sequence>
<keyword evidence="1" id="KW-0472">Membrane</keyword>
<keyword evidence="1" id="KW-0812">Transmembrane</keyword>